<dbReference type="InterPro" id="IPR007119">
    <property type="entry name" value="Phage_tail_spike_N"/>
</dbReference>
<dbReference type="RefSeq" id="WP_010824939.1">
    <property type="nucleotide sequence ID" value="NZ_CP076488.1"/>
</dbReference>
<dbReference type="AlphaFoldDB" id="A0ABD7XNM6"/>
<reference evidence="2 3" key="1">
    <citation type="submission" date="2023-03" db="EMBL/GenBank/DDBJ databases">
        <title>Complete genome sequence of an Enterococcus faecalis urinary isolate.</title>
        <authorList>
            <person name="Brauer A.L."/>
            <person name="Armbruster C.E."/>
        </authorList>
    </citation>
    <scope>NUCLEOTIDE SEQUENCE [LARGE SCALE GENOMIC DNA]</scope>
    <source>
        <strain evidence="2 3">3143</strain>
    </source>
</reference>
<sequence>MSTIILHDKKNNNWNSLGIGPLQDAINPLSTRERNGIYDMTFQYPVVGKLFHELKVGRWIVADAGPTLVAKSQRFEIAQITKPIKGIVTVYCEHYRYKLLRTMVKIGSKYSNISAQTALNQLRSQMEPKSDFTFYSDVGTTSSIDFTDPAKYKNAQEVLGGVAGSILDNFGGEYLFNNNQVRLLAKAGTDTNVVIAYGKNLTDINQEESIENTYTSIYGWAKIGNGDDEKVITLPEIYIDSDYVNNYTERRIQMVDFSDKEPKDVEALRGMVKSFIKSNNVGIPRVSIKASYVDLASSVSDEQLKSLEVVDLCDWVTVAFNQLNINTTAQIVKTVWNISLDRYESIELGEARTDFAKVIEDSKENINDLSDKIDWLEQAQKEASDIIKNPGKGHVLIYPSLADPQELLIMDTTSINTARKVWRWNVGGLGFSSTGYNGNYELAMTNNGLIVADRMATGTLRAINIIGVTITGSDITSESGYNKIIMSKGAIKNYYNNVLKSTMDANKFSIYDSREIELMQLNSDGVRFNKEGTLNKLGGLGRAFSTSLGKEEIHIYSEPGVLASVGAKKVSGNDVARHFTVFDAGVQISNLNMGGSYVGGSGEIKNSTLVNTSVSTKFTVNNNVNLGFYSNLNMNGFSILNQSDVRLKENITDTKIDGIKETKKLNFVEFDRKQNYKSNNPIEQPSNKRELGLIAQYSPFLSVKHNEDHYLSLDMNKQVMLNSLTNKQLIEKIEQLEEKINKPNKNRRKYHRGGI</sequence>
<evidence type="ECO:0000259" key="1">
    <source>
        <dbReference type="PROSITE" id="PS51688"/>
    </source>
</evidence>
<dbReference type="Proteomes" id="UP001222182">
    <property type="component" value="Chromosome"/>
</dbReference>
<dbReference type="NCBIfam" id="TIGR01665">
    <property type="entry name" value="put_anti_recept"/>
    <property type="match status" value="1"/>
</dbReference>
<evidence type="ECO:0000313" key="2">
    <source>
        <dbReference type="EMBL" id="WER42844.1"/>
    </source>
</evidence>
<dbReference type="PROSITE" id="PS51688">
    <property type="entry name" value="ICA"/>
    <property type="match status" value="1"/>
</dbReference>
<feature type="domain" description="Peptidase S74" evidence="1">
    <location>
        <begin position="643"/>
        <end position="747"/>
    </location>
</feature>
<evidence type="ECO:0000313" key="3">
    <source>
        <dbReference type="Proteomes" id="UP001222182"/>
    </source>
</evidence>
<accession>A0ABD7XNM6</accession>
<proteinExistence type="predicted"/>
<organism evidence="2 3">
    <name type="scientific">Enterococcus faecalis</name>
    <name type="common">Streptococcus faecalis</name>
    <dbReference type="NCBI Taxonomy" id="1351"/>
    <lineage>
        <taxon>Bacteria</taxon>
        <taxon>Bacillati</taxon>
        <taxon>Bacillota</taxon>
        <taxon>Bacilli</taxon>
        <taxon>Lactobacillales</taxon>
        <taxon>Enterococcaceae</taxon>
        <taxon>Enterococcus</taxon>
    </lineage>
</organism>
<dbReference type="EMBL" id="CP119528">
    <property type="protein sequence ID" value="WER42844.1"/>
    <property type="molecule type" value="Genomic_DNA"/>
</dbReference>
<dbReference type="InterPro" id="IPR010572">
    <property type="entry name" value="Tail_dom"/>
</dbReference>
<dbReference type="Pfam" id="PF06605">
    <property type="entry name" value="Prophage_tail"/>
    <property type="match status" value="1"/>
</dbReference>
<name>A0ABD7XNM6_ENTFL</name>
<dbReference type="Pfam" id="PF13884">
    <property type="entry name" value="Peptidase_S74"/>
    <property type="match status" value="1"/>
</dbReference>
<dbReference type="InterPro" id="IPR030392">
    <property type="entry name" value="S74_ICA"/>
</dbReference>
<gene>
    <name evidence="2" type="ORF">P0083_00515</name>
</gene>
<protein>
    <submittedName>
        <fullName evidence="2">Phage tail protein</fullName>
    </submittedName>
</protein>